<proteinExistence type="predicted"/>
<gene>
    <name evidence="1" type="ORF">EZH24_08625</name>
</gene>
<reference evidence="1 2" key="1">
    <citation type="journal article" date="2019" name="Anaerobe">
        <title>Brachyspira catarrhinii sp. nov., an anaerobic intestinal spirochaete isolated from vervet monkeys may have been misidentified as Brachyspira aalborgi in previous studies.</title>
        <authorList>
            <person name="Phillips N.D."/>
            <person name="La T."/>
            <person name="Hampson D.J."/>
        </authorList>
    </citation>
    <scope>NUCLEOTIDE SEQUENCE [LARGE SCALE GENOMIC DNA]</scope>
    <source>
        <strain evidence="1 2">Z12</strain>
    </source>
</reference>
<organism evidence="1 2">
    <name type="scientific">Brachyspira catarrhinii</name>
    <dbReference type="NCBI Taxonomy" id="2528966"/>
    <lineage>
        <taxon>Bacteria</taxon>
        <taxon>Pseudomonadati</taxon>
        <taxon>Spirochaetota</taxon>
        <taxon>Spirochaetia</taxon>
        <taxon>Brachyspirales</taxon>
        <taxon>Brachyspiraceae</taxon>
        <taxon>Brachyspira</taxon>
    </lineage>
</organism>
<comment type="caution">
    <text evidence="1">The sequence shown here is derived from an EMBL/GenBank/DDBJ whole genome shotgun (WGS) entry which is preliminary data.</text>
</comment>
<dbReference type="EMBL" id="SJDU01000234">
    <property type="protein sequence ID" value="TKZ33464.1"/>
    <property type="molecule type" value="Genomic_DNA"/>
</dbReference>
<dbReference type="Pfam" id="PF11756">
    <property type="entry name" value="YgbA_NO"/>
    <property type="match status" value="1"/>
</dbReference>
<evidence type="ECO:0000313" key="2">
    <source>
        <dbReference type="Proteomes" id="UP000310168"/>
    </source>
</evidence>
<protein>
    <submittedName>
        <fullName evidence="1">Nitrous oxide-stimulated promoter family protein</fullName>
    </submittedName>
</protein>
<dbReference type="NCBIfam" id="NF007714">
    <property type="entry name" value="PRK10410.1-2"/>
    <property type="match status" value="1"/>
</dbReference>
<name>A0ABY2TPW0_9SPIR</name>
<sequence>MNDMTKIQKKREREKDLVFLMIKIFCNLKHKNNICAKCMELYDYSKNRIDKCRFMETKTFCSACPSHCYKNDMRERIREVMIFSSKRMIFYHPILTLKHIFIILKAKLRQKFF</sequence>
<dbReference type="Proteomes" id="UP000310168">
    <property type="component" value="Unassembled WGS sequence"/>
</dbReference>
<keyword evidence="2" id="KW-1185">Reference proteome</keyword>
<accession>A0ABY2TPW0</accession>
<evidence type="ECO:0000313" key="1">
    <source>
        <dbReference type="EMBL" id="TKZ33464.1"/>
    </source>
</evidence>
<dbReference type="InterPro" id="IPR020483">
    <property type="entry name" value="Uncharacterised_YgbA"/>
</dbReference>